<dbReference type="EnsemblMetazoa" id="AALFPA23_017233.R25117">
    <property type="protein sequence ID" value="AALFPA23_017233.P25117"/>
    <property type="gene ID" value="AALFPA23_017233"/>
</dbReference>
<dbReference type="GeneID" id="109416154"/>
<proteinExistence type="predicted"/>
<keyword evidence="2" id="KW-0732">Signal</keyword>
<organism evidence="3 4">
    <name type="scientific">Aedes albopictus</name>
    <name type="common">Asian tiger mosquito</name>
    <name type="synonym">Stegomyia albopicta</name>
    <dbReference type="NCBI Taxonomy" id="7160"/>
    <lineage>
        <taxon>Eukaryota</taxon>
        <taxon>Metazoa</taxon>
        <taxon>Ecdysozoa</taxon>
        <taxon>Arthropoda</taxon>
        <taxon>Hexapoda</taxon>
        <taxon>Insecta</taxon>
        <taxon>Pterygota</taxon>
        <taxon>Neoptera</taxon>
        <taxon>Endopterygota</taxon>
        <taxon>Diptera</taxon>
        <taxon>Nematocera</taxon>
        <taxon>Culicoidea</taxon>
        <taxon>Culicidae</taxon>
        <taxon>Culicinae</taxon>
        <taxon>Aedini</taxon>
        <taxon>Aedes</taxon>
        <taxon>Stegomyia</taxon>
    </lineage>
</organism>
<sequence length="371" mass="41253">MTRCTILIFVGILSTAITTVQSEFQSAPVPGTPEPDRSSPPPKLLANFIPASMQLLQHCIESIQYEPVTPSMMMTTTTTTAKPTTTTAAAPAPQHRPTVPHKPGYFGPAKPPPLPPSSSSSGGTIPSTSASQQTTTTKPSTETAETLLWNDKQFFEWFLQSKYKQIKLDNDYNLQLLDPLPLRLLQDIEGERYELPALLDKDNVNEFRKIYDDKYRESETDSQQMSNVGGNKPHLIDNRHDSWTSITAGSISSPNKSAGEGAKGSGRKRVPPTKPYIHMLMLYDLLKREAKKFMFNLYEGFSPETLTELSQFKADNSQQQLLFVLSRMLEEKNIDKADVVSRTKAMITELENPNSAITKALIYVPPLVFAA</sequence>
<feature type="compositionally biased region" description="Low complexity" evidence="1">
    <location>
        <begin position="117"/>
        <end position="142"/>
    </location>
</feature>
<feature type="chain" id="PRO_5045509721" evidence="2">
    <location>
        <begin position="23"/>
        <end position="371"/>
    </location>
</feature>
<feature type="compositionally biased region" description="Pro residues" evidence="1">
    <location>
        <begin position="30"/>
        <end position="43"/>
    </location>
</feature>
<accession>A0ABM1ZCJ3</accession>
<evidence type="ECO:0000256" key="1">
    <source>
        <dbReference type="SAM" id="MobiDB-lite"/>
    </source>
</evidence>
<evidence type="ECO:0000256" key="2">
    <source>
        <dbReference type="SAM" id="SignalP"/>
    </source>
</evidence>
<name>A0ABM1ZCJ3_AEDAL</name>
<protein>
    <submittedName>
        <fullName evidence="3">Uncharacterized protein</fullName>
    </submittedName>
</protein>
<keyword evidence="4" id="KW-1185">Reference proteome</keyword>
<dbReference type="RefSeq" id="XP_029719202.2">
    <property type="nucleotide sequence ID" value="XM_029863342.2"/>
</dbReference>
<feature type="compositionally biased region" description="Low complexity" evidence="1">
    <location>
        <begin position="84"/>
        <end position="93"/>
    </location>
</feature>
<feature type="region of interest" description="Disordered" evidence="1">
    <location>
        <begin position="84"/>
        <end position="142"/>
    </location>
</feature>
<dbReference type="Proteomes" id="UP000069940">
    <property type="component" value="Unassembled WGS sequence"/>
</dbReference>
<feature type="region of interest" description="Disordered" evidence="1">
    <location>
        <begin position="247"/>
        <end position="270"/>
    </location>
</feature>
<feature type="compositionally biased region" description="Polar residues" evidence="1">
    <location>
        <begin position="247"/>
        <end position="256"/>
    </location>
</feature>
<reference evidence="4" key="1">
    <citation type="journal article" date="2015" name="Proc. Natl. Acad. Sci. U.S.A.">
        <title>Genome sequence of the Asian Tiger mosquito, Aedes albopictus, reveals insights into its biology, genetics, and evolution.</title>
        <authorList>
            <person name="Chen X.G."/>
            <person name="Jiang X."/>
            <person name="Gu J."/>
            <person name="Xu M."/>
            <person name="Wu Y."/>
            <person name="Deng Y."/>
            <person name="Zhang C."/>
            <person name="Bonizzoni M."/>
            <person name="Dermauw W."/>
            <person name="Vontas J."/>
            <person name="Armbruster P."/>
            <person name="Huang X."/>
            <person name="Yang Y."/>
            <person name="Zhang H."/>
            <person name="He W."/>
            <person name="Peng H."/>
            <person name="Liu Y."/>
            <person name="Wu K."/>
            <person name="Chen J."/>
            <person name="Lirakis M."/>
            <person name="Topalis P."/>
            <person name="Van Leeuwen T."/>
            <person name="Hall A.B."/>
            <person name="Jiang X."/>
            <person name="Thorpe C."/>
            <person name="Mueller R.L."/>
            <person name="Sun C."/>
            <person name="Waterhouse R.M."/>
            <person name="Yan G."/>
            <person name="Tu Z.J."/>
            <person name="Fang X."/>
            <person name="James A.A."/>
        </authorList>
    </citation>
    <scope>NUCLEOTIDE SEQUENCE [LARGE SCALE GENOMIC DNA]</scope>
    <source>
        <strain evidence="4">Foshan</strain>
    </source>
</reference>
<feature type="signal peptide" evidence="2">
    <location>
        <begin position="1"/>
        <end position="22"/>
    </location>
</feature>
<evidence type="ECO:0000313" key="3">
    <source>
        <dbReference type="EnsemblMetazoa" id="AALFPA23_017233.P25117"/>
    </source>
</evidence>
<reference evidence="3" key="2">
    <citation type="submission" date="2025-05" db="UniProtKB">
        <authorList>
            <consortium name="EnsemblMetazoa"/>
        </authorList>
    </citation>
    <scope>IDENTIFICATION</scope>
    <source>
        <strain evidence="3">Foshan</strain>
    </source>
</reference>
<evidence type="ECO:0000313" key="4">
    <source>
        <dbReference type="Proteomes" id="UP000069940"/>
    </source>
</evidence>
<feature type="region of interest" description="Disordered" evidence="1">
    <location>
        <begin position="25"/>
        <end position="44"/>
    </location>
</feature>